<name>A0A816J9M3_BRANA</name>
<gene>
    <name evidence="1" type="ORF">DARMORV10_C04P26250.1</name>
</gene>
<dbReference type="EMBL" id="HG994368">
    <property type="protein sequence ID" value="CAF1836436.1"/>
    <property type="molecule type" value="Genomic_DNA"/>
</dbReference>
<dbReference type="Proteomes" id="UP001295469">
    <property type="component" value="Chromosome C04"/>
</dbReference>
<evidence type="ECO:0000313" key="1">
    <source>
        <dbReference type="EMBL" id="CAF1836436.1"/>
    </source>
</evidence>
<organism evidence="1">
    <name type="scientific">Brassica napus</name>
    <name type="common">Rape</name>
    <dbReference type="NCBI Taxonomy" id="3708"/>
    <lineage>
        <taxon>Eukaryota</taxon>
        <taxon>Viridiplantae</taxon>
        <taxon>Streptophyta</taxon>
        <taxon>Embryophyta</taxon>
        <taxon>Tracheophyta</taxon>
        <taxon>Spermatophyta</taxon>
        <taxon>Magnoliopsida</taxon>
        <taxon>eudicotyledons</taxon>
        <taxon>Gunneridae</taxon>
        <taxon>Pentapetalae</taxon>
        <taxon>rosids</taxon>
        <taxon>malvids</taxon>
        <taxon>Brassicales</taxon>
        <taxon>Brassicaceae</taxon>
        <taxon>Brassiceae</taxon>
        <taxon>Brassica</taxon>
    </lineage>
</organism>
<dbReference type="AlphaFoldDB" id="A0A816J9M3"/>
<proteinExistence type="predicted"/>
<protein>
    <submittedName>
        <fullName evidence="1">(rape) hypothetical protein</fullName>
    </submittedName>
</protein>
<accession>A0A816J9M3</accession>
<reference evidence="1" key="1">
    <citation type="submission" date="2021-01" db="EMBL/GenBank/DDBJ databases">
        <authorList>
            <consortium name="Genoscope - CEA"/>
            <person name="William W."/>
        </authorList>
    </citation>
    <scope>NUCLEOTIDE SEQUENCE</scope>
</reference>
<sequence>MKITLFVWDFNFVVLLGSCVKPTFACNLNLLIGLNQQSCWVDKKKSNMF</sequence>